<evidence type="ECO:0000313" key="3">
    <source>
        <dbReference type="EMBL" id="RZE15760.1"/>
    </source>
</evidence>
<dbReference type="GeneID" id="97271671"/>
<feature type="transmembrane region" description="Helical" evidence="2">
    <location>
        <begin position="51"/>
        <end position="71"/>
    </location>
</feature>
<evidence type="ECO:0000256" key="2">
    <source>
        <dbReference type="SAM" id="Phobius"/>
    </source>
</evidence>
<keyword evidence="2" id="KW-0472">Membrane</keyword>
<proteinExistence type="predicted"/>
<comment type="caution">
    <text evidence="3">The sequence shown here is derived from an EMBL/GenBank/DDBJ whole genome shotgun (WGS) entry which is preliminary data.</text>
</comment>
<evidence type="ECO:0000313" key="4">
    <source>
        <dbReference type="Proteomes" id="UP000292693"/>
    </source>
</evidence>
<feature type="region of interest" description="Disordered" evidence="1">
    <location>
        <begin position="149"/>
        <end position="174"/>
    </location>
</feature>
<dbReference type="AlphaFoldDB" id="A0A8G1ZLD8"/>
<keyword evidence="2" id="KW-0812">Transmembrane</keyword>
<name>A0A8G1ZLD8_9ACTN</name>
<dbReference type="InterPro" id="IPR046096">
    <property type="entry name" value="DUF6114"/>
</dbReference>
<dbReference type="RefSeq" id="WP_030309186.1">
    <property type="nucleotide sequence ID" value="NZ_CP108647.1"/>
</dbReference>
<keyword evidence="2" id="KW-1133">Transmembrane helix</keyword>
<evidence type="ECO:0000256" key="1">
    <source>
        <dbReference type="SAM" id="MobiDB-lite"/>
    </source>
</evidence>
<accession>A0A8G1ZLD8</accession>
<feature type="transmembrane region" description="Helical" evidence="2">
    <location>
        <begin position="83"/>
        <end position="100"/>
    </location>
</feature>
<dbReference type="EMBL" id="PKLL01000029">
    <property type="protein sequence ID" value="RZE15760.1"/>
    <property type="molecule type" value="Genomic_DNA"/>
</dbReference>
<reference evidence="3 4" key="1">
    <citation type="submission" date="2017-12" db="EMBL/GenBank/DDBJ databases">
        <title>Population genomics insights into the ecological differentiation and adaptive evolution in streptomycetes.</title>
        <authorList>
            <person name="Li Y."/>
            <person name="Huang Y."/>
        </authorList>
    </citation>
    <scope>NUCLEOTIDE SEQUENCE [LARGE SCALE GENOMIC DNA]</scope>
    <source>
        <strain evidence="3 4">NBRC 100770</strain>
    </source>
</reference>
<organism evidence="3 4">
    <name type="scientific">Streptomyces albidoflavus</name>
    <dbReference type="NCBI Taxonomy" id="1886"/>
    <lineage>
        <taxon>Bacteria</taxon>
        <taxon>Bacillati</taxon>
        <taxon>Actinomycetota</taxon>
        <taxon>Actinomycetes</taxon>
        <taxon>Kitasatosporales</taxon>
        <taxon>Streptomycetaceae</taxon>
        <taxon>Streptomyces</taxon>
        <taxon>Streptomyces albidoflavus group</taxon>
    </lineage>
</organism>
<dbReference type="Proteomes" id="UP000292693">
    <property type="component" value="Unassembled WGS sequence"/>
</dbReference>
<feature type="compositionally biased region" description="Low complexity" evidence="1">
    <location>
        <begin position="159"/>
        <end position="174"/>
    </location>
</feature>
<gene>
    <name evidence="3" type="ORF">C0Q92_30200</name>
</gene>
<sequence length="174" mass="17984">MLSRAVADTAATERVRAQDGAAESGTRGARLRAGLRQGRAWFRAFRRTRPFWGGVWLVAGGWTVLKFSLAPMQLVVSTGFDGIAGYLLGGGMILSGLVPLAAPQQRYTFGIIGAVLAVVSLVASNLGGFLLGMVLGVLGGSMMVGWGPKRPARAERRPAAGSGPDSGAGSREAA</sequence>
<dbReference type="Pfam" id="PF19609">
    <property type="entry name" value="DUF6114"/>
    <property type="match status" value="1"/>
</dbReference>
<protein>
    <recommendedName>
        <fullName evidence="5">Integral membrane protein</fullName>
    </recommendedName>
</protein>
<evidence type="ECO:0008006" key="5">
    <source>
        <dbReference type="Google" id="ProtNLM"/>
    </source>
</evidence>